<proteinExistence type="predicted"/>
<keyword evidence="1" id="KW-0812">Transmembrane</keyword>
<dbReference type="EMBL" id="JBANEI010000029">
    <property type="protein sequence ID" value="MEI2684461.1"/>
    <property type="molecule type" value="Genomic_DNA"/>
</dbReference>
<keyword evidence="3" id="KW-1185">Reference proteome</keyword>
<evidence type="ECO:0000256" key="1">
    <source>
        <dbReference type="SAM" id="Phobius"/>
    </source>
</evidence>
<gene>
    <name evidence="2" type="ORF">V8N49_22835</name>
</gene>
<sequence>MKILMLNLFIIAISLAAGIFIAEISYIILIFIKYLAYGCIDFEYSEILKGLRVGGTGGGILGIGIVIFRFFKVKGF</sequence>
<dbReference type="GeneID" id="89472792"/>
<evidence type="ECO:0000313" key="3">
    <source>
        <dbReference type="Proteomes" id="UP001306592"/>
    </source>
</evidence>
<organism evidence="2 3">
    <name type="scientific">Erwinia aphidicola</name>
    <dbReference type="NCBI Taxonomy" id="68334"/>
    <lineage>
        <taxon>Bacteria</taxon>
        <taxon>Pseudomonadati</taxon>
        <taxon>Pseudomonadota</taxon>
        <taxon>Gammaproteobacteria</taxon>
        <taxon>Enterobacterales</taxon>
        <taxon>Erwiniaceae</taxon>
        <taxon>Erwinia</taxon>
    </lineage>
</organism>
<keyword evidence="1" id="KW-0472">Membrane</keyword>
<protein>
    <submittedName>
        <fullName evidence="2">Uncharacterized protein</fullName>
    </submittedName>
</protein>
<reference evidence="2 3" key="1">
    <citation type="submission" date="2024-02" db="EMBL/GenBank/DDBJ databases">
        <title>First report Erwinia aphidicola in onion in Chile.</title>
        <authorList>
            <person name="Valenzuela M."/>
            <person name="Pena M."/>
            <person name="Dutta B."/>
        </authorList>
    </citation>
    <scope>NUCLEOTIDE SEQUENCE [LARGE SCALE GENOMIC DNA]</scope>
    <source>
        <strain evidence="2 3">QCJ3A</strain>
    </source>
</reference>
<dbReference type="RefSeq" id="WP_062818295.1">
    <property type="nucleotide sequence ID" value="NZ_JBANEI010000029.1"/>
</dbReference>
<evidence type="ECO:0000313" key="2">
    <source>
        <dbReference type="EMBL" id="MEI2684461.1"/>
    </source>
</evidence>
<feature type="transmembrane region" description="Helical" evidence="1">
    <location>
        <begin position="7"/>
        <end position="32"/>
    </location>
</feature>
<dbReference type="Proteomes" id="UP001306592">
    <property type="component" value="Unassembled WGS sequence"/>
</dbReference>
<keyword evidence="1" id="KW-1133">Transmembrane helix</keyword>
<comment type="caution">
    <text evidence="2">The sequence shown here is derived from an EMBL/GenBank/DDBJ whole genome shotgun (WGS) entry which is preliminary data.</text>
</comment>
<accession>A0ABU8DLT8</accession>
<name>A0ABU8DLT8_ERWAP</name>
<feature type="transmembrane region" description="Helical" evidence="1">
    <location>
        <begin position="52"/>
        <end position="71"/>
    </location>
</feature>